<comment type="caution">
    <text evidence="1">The sequence shown here is derived from an EMBL/GenBank/DDBJ whole genome shotgun (WGS) entry which is preliminary data.</text>
</comment>
<organism evidence="1 2">
    <name type="scientific">Sporothrix stenoceras</name>
    <dbReference type="NCBI Taxonomy" id="5173"/>
    <lineage>
        <taxon>Eukaryota</taxon>
        <taxon>Fungi</taxon>
        <taxon>Dikarya</taxon>
        <taxon>Ascomycota</taxon>
        <taxon>Pezizomycotina</taxon>
        <taxon>Sordariomycetes</taxon>
        <taxon>Sordariomycetidae</taxon>
        <taxon>Ophiostomatales</taxon>
        <taxon>Ophiostomataceae</taxon>
        <taxon>Sporothrix</taxon>
    </lineage>
</organism>
<accession>A0ABR3Z7N9</accession>
<sequence>MTITIHDGLHGDDDELGTIHYTWLANTTRDWAAFVRSFLHSCVLHREHHVRHAPAVRAQHGLREADTFFDDLRMRYLTIVQKAHGPYRRSPYTDIATLARRMPANEIAFDRAVYDIFFGGPRAADRPQQIIEQLQPHCDLLLSGTPVRPSWEETTEEKRYKASLLASIEIVAKAVGKVSQQLLLCCEKYRVNSTSLSVARDMVNLEEDDDDGKFSDLDYHFCE</sequence>
<dbReference type="EMBL" id="JAWCUI010000023">
    <property type="protein sequence ID" value="KAL1896294.1"/>
    <property type="molecule type" value="Genomic_DNA"/>
</dbReference>
<reference evidence="1 2" key="1">
    <citation type="journal article" date="2024" name="IMA Fungus">
        <title>IMA Genome - F19 : A genome assembly and annotation guide to empower mycologists, including annotated draft genome sequences of Ceratocystis pirilliformis, Diaporthe australafricana, Fusarium ophioides, Paecilomyces lecythidis, and Sporothrix stenoceras.</title>
        <authorList>
            <person name="Aylward J."/>
            <person name="Wilson A.M."/>
            <person name="Visagie C.M."/>
            <person name="Spraker J."/>
            <person name="Barnes I."/>
            <person name="Buitendag C."/>
            <person name="Ceriani C."/>
            <person name="Del Mar Angel L."/>
            <person name="du Plessis D."/>
            <person name="Fuchs T."/>
            <person name="Gasser K."/>
            <person name="Kramer D."/>
            <person name="Li W."/>
            <person name="Munsamy K."/>
            <person name="Piso A."/>
            <person name="Price J.L."/>
            <person name="Sonnekus B."/>
            <person name="Thomas C."/>
            <person name="van der Nest A."/>
            <person name="van Dijk A."/>
            <person name="van Heerden A."/>
            <person name="van Vuuren N."/>
            <person name="Yilmaz N."/>
            <person name="Duong T.A."/>
            <person name="van der Merwe N.A."/>
            <person name="Wingfield M.J."/>
            <person name="Wingfield B.D."/>
        </authorList>
    </citation>
    <scope>NUCLEOTIDE SEQUENCE [LARGE SCALE GENOMIC DNA]</scope>
    <source>
        <strain evidence="1 2">CMW 5346</strain>
    </source>
</reference>
<protein>
    <submittedName>
        <fullName evidence="1">Uncharacterized protein</fullName>
    </submittedName>
</protein>
<evidence type="ECO:0000313" key="2">
    <source>
        <dbReference type="Proteomes" id="UP001583186"/>
    </source>
</evidence>
<proteinExistence type="predicted"/>
<keyword evidence="2" id="KW-1185">Reference proteome</keyword>
<name>A0ABR3Z7N9_9PEZI</name>
<gene>
    <name evidence="1" type="ORF">Sste5346_004677</name>
</gene>
<evidence type="ECO:0000313" key="1">
    <source>
        <dbReference type="EMBL" id="KAL1896294.1"/>
    </source>
</evidence>
<dbReference type="Proteomes" id="UP001583186">
    <property type="component" value="Unassembled WGS sequence"/>
</dbReference>